<gene>
    <name evidence="3" type="primary">LOC104745438</name>
</gene>
<dbReference type="RefSeq" id="XP_019092917.1">
    <property type="nucleotide sequence ID" value="XM_019237372.1"/>
</dbReference>
<evidence type="ECO:0000256" key="1">
    <source>
        <dbReference type="SAM" id="Coils"/>
    </source>
</evidence>
<name>A0ABM1R1M9_CAMSA</name>
<dbReference type="GeneID" id="104745438"/>
<accession>A0ABM1R1M9</accession>
<evidence type="ECO:0000313" key="3">
    <source>
        <dbReference type="RefSeq" id="XP_019092917.1"/>
    </source>
</evidence>
<evidence type="ECO:0000313" key="2">
    <source>
        <dbReference type="Proteomes" id="UP000694864"/>
    </source>
</evidence>
<sequence length="258" mass="31000">MEAKNKLRVAKLKKQRLRKSLLKAKSQASDLLSFTLSWRDLESHFDSIESDLVKRSQEIDSREENLEKWSHVLKSKAKLLVKSAREIASADGFRRLVDENQKKLDRLKREIETEEKKRLQLQKLNHDRKIELKWTREQVNALQKHGMKRAVVHFKEKSYEEMSEELKDKYEEILKKSKSAEKKLRDCTKDLEQKEGELRWVSMRLTKRFVELERETRKVNLEKSNMIMLRKLNEEAERKLQHLNKVLEEKQKEVDSFE</sequence>
<feature type="coiled-coil region" evidence="1">
    <location>
        <begin position="90"/>
        <end position="124"/>
    </location>
</feature>
<feature type="coiled-coil region" evidence="1">
    <location>
        <begin position="156"/>
        <end position="197"/>
    </location>
</feature>
<keyword evidence="1" id="KW-0175">Coiled coil</keyword>
<keyword evidence="2" id="KW-1185">Reference proteome</keyword>
<protein>
    <submittedName>
        <fullName evidence="3">FRIGIDA-like protein 5</fullName>
    </submittedName>
</protein>
<proteinExistence type="predicted"/>
<organism evidence="2 3">
    <name type="scientific">Camelina sativa</name>
    <name type="common">False flax</name>
    <name type="synonym">Myagrum sativum</name>
    <dbReference type="NCBI Taxonomy" id="90675"/>
    <lineage>
        <taxon>Eukaryota</taxon>
        <taxon>Viridiplantae</taxon>
        <taxon>Streptophyta</taxon>
        <taxon>Embryophyta</taxon>
        <taxon>Tracheophyta</taxon>
        <taxon>Spermatophyta</taxon>
        <taxon>Magnoliopsida</taxon>
        <taxon>eudicotyledons</taxon>
        <taxon>Gunneridae</taxon>
        <taxon>Pentapetalae</taxon>
        <taxon>rosids</taxon>
        <taxon>malvids</taxon>
        <taxon>Brassicales</taxon>
        <taxon>Brassicaceae</taxon>
        <taxon>Camelineae</taxon>
        <taxon>Camelina</taxon>
    </lineage>
</organism>
<feature type="coiled-coil region" evidence="1">
    <location>
        <begin position="226"/>
        <end position="253"/>
    </location>
</feature>
<reference evidence="3" key="2">
    <citation type="submission" date="2025-08" db="UniProtKB">
        <authorList>
            <consortium name="RefSeq"/>
        </authorList>
    </citation>
    <scope>IDENTIFICATION</scope>
    <source>
        <tissue evidence="3">Leaf</tissue>
    </source>
</reference>
<dbReference type="Proteomes" id="UP000694864">
    <property type="component" value="Chromosome 15"/>
</dbReference>
<reference evidence="2" key="1">
    <citation type="journal article" date="2014" name="Nat. Commun.">
        <title>The emerging biofuel crop Camelina sativa retains a highly undifferentiated hexaploid genome structure.</title>
        <authorList>
            <person name="Kagale S."/>
            <person name="Koh C."/>
            <person name="Nixon J."/>
            <person name="Bollina V."/>
            <person name="Clarke W.E."/>
            <person name="Tuteja R."/>
            <person name="Spillane C."/>
            <person name="Robinson S.J."/>
            <person name="Links M.G."/>
            <person name="Clarke C."/>
            <person name="Higgins E.E."/>
            <person name="Huebert T."/>
            <person name="Sharpe A.G."/>
            <person name="Parkin I.A."/>
        </authorList>
    </citation>
    <scope>NUCLEOTIDE SEQUENCE [LARGE SCALE GENOMIC DNA]</scope>
    <source>
        <strain evidence="2">cv. DH55</strain>
    </source>
</reference>